<proteinExistence type="predicted"/>
<accession>A0A6P8Z6C9</accession>
<evidence type="ECO:0000313" key="3">
    <source>
        <dbReference type="RefSeq" id="XP_034242256.1"/>
    </source>
</evidence>
<dbReference type="Proteomes" id="UP000515158">
    <property type="component" value="Unplaced"/>
</dbReference>
<evidence type="ECO:0000313" key="1">
    <source>
        <dbReference type="Proteomes" id="UP000515158"/>
    </source>
</evidence>
<organism evidence="4">
    <name type="scientific">Thrips palmi</name>
    <name type="common">Melon thrips</name>
    <dbReference type="NCBI Taxonomy" id="161013"/>
    <lineage>
        <taxon>Eukaryota</taxon>
        <taxon>Metazoa</taxon>
        <taxon>Ecdysozoa</taxon>
        <taxon>Arthropoda</taxon>
        <taxon>Hexapoda</taxon>
        <taxon>Insecta</taxon>
        <taxon>Pterygota</taxon>
        <taxon>Neoptera</taxon>
        <taxon>Paraneoptera</taxon>
        <taxon>Thysanoptera</taxon>
        <taxon>Terebrantia</taxon>
        <taxon>Thripoidea</taxon>
        <taxon>Thripidae</taxon>
        <taxon>Thrips</taxon>
    </lineage>
</organism>
<dbReference type="RefSeq" id="XP_034242256.1">
    <property type="nucleotide sequence ID" value="XM_034386365.1"/>
</dbReference>
<gene>
    <name evidence="2 3 4 5" type="primary">LOC117645858</name>
</gene>
<dbReference type="RefSeq" id="XP_034242257.1">
    <property type="nucleotide sequence ID" value="XM_034386366.1"/>
</dbReference>
<dbReference type="OrthoDB" id="8245230at2759"/>
<dbReference type="GeneID" id="117645858"/>
<dbReference type="AlphaFoldDB" id="A0A6P8Z6C9"/>
<dbReference type="RefSeq" id="XP_034242259.1">
    <property type="nucleotide sequence ID" value="XM_034386368.1"/>
</dbReference>
<reference evidence="2 3" key="1">
    <citation type="submission" date="2025-04" db="UniProtKB">
        <authorList>
            <consortium name="RefSeq"/>
        </authorList>
    </citation>
    <scope>IDENTIFICATION</scope>
    <source>
        <tissue evidence="2 3">Total insect</tissue>
    </source>
</reference>
<evidence type="ECO:0000313" key="5">
    <source>
        <dbReference type="RefSeq" id="XP_034242259.1"/>
    </source>
</evidence>
<sequence length="361" mass="39688">MAEEWQGKVFCPLTWTANGAPLVPMTMAMARSIEAEGLDFSPTPWHRLLELIGLAYAYHQLSRADACEKVINCYAIILPGVHDSDCPLIKEYRPAIRHLLDGFWAMLEWERRRKTSPLLAAFIEEITPFEELSPRLQAAVHAVHATISKVQRDVALTHAQLAVQKSPGEGEWHHLLGLCTGLPGSGATPAEHEAHLREAHRLRPGPHTAVTLARVLASKEKGRARELLDEALREHPDSPYVLSLAGEVLVAIDGLNVETATQAKRLLERCSSLIGDRGSTELKLANLCRRQGGREAEAKAHYQKAYSLGMVSAYMPGPLVGSAAPHPHFYSHAAAACMCCSRSPQPANKAPTKVERISRRK</sequence>
<dbReference type="KEGG" id="tpal:117645858"/>
<dbReference type="RefSeq" id="XP_034242255.1">
    <property type="nucleotide sequence ID" value="XM_034386364.1"/>
</dbReference>
<dbReference type="Gene3D" id="1.25.40.10">
    <property type="entry name" value="Tetratricopeptide repeat domain"/>
    <property type="match status" value="1"/>
</dbReference>
<evidence type="ECO:0000313" key="4">
    <source>
        <dbReference type="RefSeq" id="XP_034242257.1"/>
    </source>
</evidence>
<keyword evidence="1" id="KW-1185">Reference proteome</keyword>
<dbReference type="InterPro" id="IPR011990">
    <property type="entry name" value="TPR-like_helical_dom_sf"/>
</dbReference>
<protein>
    <submittedName>
        <fullName evidence="2 3">Uncharacterized protein LOC117645858 isoform X1</fullName>
    </submittedName>
</protein>
<name>A0A6P8Z6C9_THRPL</name>
<evidence type="ECO:0000313" key="2">
    <source>
        <dbReference type="RefSeq" id="XP_034242255.1"/>
    </source>
</evidence>